<comment type="catalytic activity">
    <reaction evidence="1">
        <text>inosine + phosphate = alpha-D-ribose 1-phosphate + hypoxanthine</text>
        <dbReference type="Rhea" id="RHEA:27646"/>
        <dbReference type="ChEBI" id="CHEBI:17368"/>
        <dbReference type="ChEBI" id="CHEBI:17596"/>
        <dbReference type="ChEBI" id="CHEBI:43474"/>
        <dbReference type="ChEBI" id="CHEBI:57720"/>
        <dbReference type="EC" id="2.4.2.1"/>
    </reaction>
    <physiologicalReaction direction="left-to-right" evidence="1">
        <dbReference type="Rhea" id="RHEA:27647"/>
    </physiologicalReaction>
</comment>
<gene>
    <name evidence="11" type="ORF">FHR98_002980</name>
</gene>
<evidence type="ECO:0000256" key="8">
    <source>
        <dbReference type="ARBA" id="ARBA00048968"/>
    </source>
</evidence>
<keyword evidence="4" id="KW-0479">Metal-binding</keyword>
<keyword evidence="3" id="KW-0808">Transferase</keyword>
<dbReference type="InterPro" id="IPR011324">
    <property type="entry name" value="Cytotoxic_necrot_fac-like_cat"/>
</dbReference>
<comment type="catalytic activity">
    <reaction evidence="9">
        <text>S-methyl-5'-thioadenosine + phosphate = 5-(methylsulfanyl)-alpha-D-ribose 1-phosphate + adenine</text>
        <dbReference type="Rhea" id="RHEA:11852"/>
        <dbReference type="ChEBI" id="CHEBI:16708"/>
        <dbReference type="ChEBI" id="CHEBI:17509"/>
        <dbReference type="ChEBI" id="CHEBI:43474"/>
        <dbReference type="ChEBI" id="CHEBI:58533"/>
        <dbReference type="EC" id="2.4.2.28"/>
    </reaction>
    <physiologicalReaction direction="left-to-right" evidence="9">
        <dbReference type="Rhea" id="RHEA:11853"/>
    </physiologicalReaction>
</comment>
<evidence type="ECO:0000256" key="7">
    <source>
        <dbReference type="ARBA" id="ARBA00047989"/>
    </source>
</evidence>
<proteinExistence type="inferred from homology"/>
<reference evidence="11 12" key="1">
    <citation type="submission" date="2020-08" db="EMBL/GenBank/DDBJ databases">
        <title>Genomic Encyclopedia of Type Strains, Phase III (KMG-III): the genomes of soil and plant-associated and newly described type strains.</title>
        <authorList>
            <person name="Whitman W."/>
        </authorList>
    </citation>
    <scope>NUCLEOTIDE SEQUENCE [LARGE SCALE GENOMIC DNA]</scope>
    <source>
        <strain evidence="11 12">CECT 8803</strain>
    </source>
</reference>
<comment type="catalytic activity">
    <reaction evidence="8">
        <text>adenosine + phosphate = alpha-D-ribose 1-phosphate + adenine</text>
        <dbReference type="Rhea" id="RHEA:27642"/>
        <dbReference type="ChEBI" id="CHEBI:16335"/>
        <dbReference type="ChEBI" id="CHEBI:16708"/>
        <dbReference type="ChEBI" id="CHEBI:43474"/>
        <dbReference type="ChEBI" id="CHEBI:57720"/>
        <dbReference type="EC" id="2.4.2.1"/>
    </reaction>
    <physiologicalReaction direction="left-to-right" evidence="8">
        <dbReference type="Rhea" id="RHEA:27643"/>
    </physiologicalReaction>
</comment>
<organism evidence="11 12">
    <name type="scientific">Limibacillus halophilus</name>
    <dbReference type="NCBI Taxonomy" id="1579333"/>
    <lineage>
        <taxon>Bacteria</taxon>
        <taxon>Pseudomonadati</taxon>
        <taxon>Pseudomonadota</taxon>
        <taxon>Alphaproteobacteria</taxon>
        <taxon>Rhodospirillales</taxon>
        <taxon>Rhodovibrionaceae</taxon>
        <taxon>Limibacillus</taxon>
    </lineage>
</organism>
<keyword evidence="12" id="KW-1185">Reference proteome</keyword>
<dbReference type="Pfam" id="PF02578">
    <property type="entry name" value="Cu-oxidase_4"/>
    <property type="match status" value="1"/>
</dbReference>
<dbReference type="PANTHER" id="PTHR30616">
    <property type="entry name" value="UNCHARACTERIZED PROTEIN YFIH"/>
    <property type="match status" value="1"/>
</dbReference>
<dbReference type="GO" id="GO:0005507">
    <property type="term" value="F:copper ion binding"/>
    <property type="evidence" value="ECO:0007669"/>
    <property type="project" value="TreeGrafter"/>
</dbReference>
<dbReference type="NCBIfam" id="TIGR00726">
    <property type="entry name" value="peptidoglycan editing factor PgeF"/>
    <property type="match status" value="1"/>
</dbReference>
<dbReference type="AlphaFoldDB" id="A0A839SYC3"/>
<dbReference type="Proteomes" id="UP000581135">
    <property type="component" value="Unassembled WGS sequence"/>
</dbReference>
<keyword evidence="5" id="KW-0378">Hydrolase</keyword>
<name>A0A839SYC3_9PROT</name>
<dbReference type="PANTHER" id="PTHR30616:SF2">
    <property type="entry name" value="PURINE NUCLEOSIDE PHOSPHORYLASE LACC1"/>
    <property type="match status" value="1"/>
</dbReference>
<dbReference type="RefSeq" id="WP_183417504.1">
    <property type="nucleotide sequence ID" value="NZ_JACHXA010000010.1"/>
</dbReference>
<evidence type="ECO:0000313" key="11">
    <source>
        <dbReference type="EMBL" id="MBB3066670.1"/>
    </source>
</evidence>
<keyword evidence="6" id="KW-0862">Zinc</keyword>
<comment type="caution">
    <text evidence="11">The sequence shown here is derived from an EMBL/GenBank/DDBJ whole genome shotgun (WGS) entry which is preliminary data.</text>
</comment>
<comment type="similarity">
    <text evidence="2 10">Belongs to the purine nucleoside phosphorylase YfiH/LACC1 family.</text>
</comment>
<dbReference type="EMBL" id="JACHXA010000010">
    <property type="protein sequence ID" value="MBB3066670.1"/>
    <property type="molecule type" value="Genomic_DNA"/>
</dbReference>
<protein>
    <recommendedName>
        <fullName evidence="10">Purine nucleoside phosphorylase</fullName>
    </recommendedName>
</protein>
<evidence type="ECO:0000313" key="12">
    <source>
        <dbReference type="Proteomes" id="UP000581135"/>
    </source>
</evidence>
<evidence type="ECO:0000256" key="10">
    <source>
        <dbReference type="RuleBase" id="RU361274"/>
    </source>
</evidence>
<evidence type="ECO:0000256" key="5">
    <source>
        <dbReference type="ARBA" id="ARBA00022801"/>
    </source>
</evidence>
<dbReference type="GO" id="GO:0016787">
    <property type="term" value="F:hydrolase activity"/>
    <property type="evidence" value="ECO:0007669"/>
    <property type="project" value="UniProtKB-KW"/>
</dbReference>
<evidence type="ECO:0000256" key="2">
    <source>
        <dbReference type="ARBA" id="ARBA00007353"/>
    </source>
</evidence>
<evidence type="ECO:0000256" key="6">
    <source>
        <dbReference type="ARBA" id="ARBA00022833"/>
    </source>
</evidence>
<evidence type="ECO:0000256" key="4">
    <source>
        <dbReference type="ARBA" id="ARBA00022723"/>
    </source>
</evidence>
<dbReference type="SUPFAM" id="SSF64438">
    <property type="entry name" value="CNF1/YfiH-like putative cysteine hydrolases"/>
    <property type="match status" value="1"/>
</dbReference>
<dbReference type="CDD" id="cd16833">
    <property type="entry name" value="YfiH"/>
    <property type="match status" value="1"/>
</dbReference>
<sequence length="255" mass="27594">MLTMGKLNDLPGVRHAFFGREGGVSEGLYDSLNCGYGSGDAADNVFENRRRAMAALDLKPENLVTAYQTHSADAIAVDAPWSRDAAPRCDAMVTKKRGIALGILTADCAPVVMVDPEAQVVGAAHAGWRGAFAGILEATLEAMTRLGARREAIAAAIGPCIAQRSYEVGPEFPEPFLTQENANIDFFCPARRSGHFLFDLKGYAARRLCKAGLRRIEVCPADTFAESDRFFSYRRACKAGEKDYGRGLSVILLEP</sequence>
<dbReference type="InterPro" id="IPR003730">
    <property type="entry name" value="Cu_polyphenol_OxRdtase"/>
</dbReference>
<dbReference type="GO" id="GO:0017061">
    <property type="term" value="F:S-methyl-5-thioadenosine phosphorylase activity"/>
    <property type="evidence" value="ECO:0007669"/>
    <property type="project" value="UniProtKB-EC"/>
</dbReference>
<comment type="catalytic activity">
    <reaction evidence="7">
        <text>adenosine + H2O + H(+) = inosine + NH4(+)</text>
        <dbReference type="Rhea" id="RHEA:24408"/>
        <dbReference type="ChEBI" id="CHEBI:15377"/>
        <dbReference type="ChEBI" id="CHEBI:15378"/>
        <dbReference type="ChEBI" id="CHEBI:16335"/>
        <dbReference type="ChEBI" id="CHEBI:17596"/>
        <dbReference type="ChEBI" id="CHEBI:28938"/>
        <dbReference type="EC" id="3.5.4.4"/>
    </reaction>
    <physiologicalReaction direction="left-to-right" evidence="7">
        <dbReference type="Rhea" id="RHEA:24409"/>
    </physiologicalReaction>
</comment>
<dbReference type="Gene3D" id="3.60.140.10">
    <property type="entry name" value="CNF1/YfiH-like putative cysteine hydrolases"/>
    <property type="match status" value="1"/>
</dbReference>
<evidence type="ECO:0000256" key="1">
    <source>
        <dbReference type="ARBA" id="ARBA00000553"/>
    </source>
</evidence>
<accession>A0A839SYC3</accession>
<evidence type="ECO:0000256" key="9">
    <source>
        <dbReference type="ARBA" id="ARBA00049893"/>
    </source>
</evidence>
<dbReference type="InterPro" id="IPR038371">
    <property type="entry name" value="Cu_polyphenol_OxRdtase_sf"/>
</dbReference>
<evidence type="ECO:0000256" key="3">
    <source>
        <dbReference type="ARBA" id="ARBA00022679"/>
    </source>
</evidence>